<proteinExistence type="inferred from homology"/>
<dbReference type="SUPFAM" id="SSF51735">
    <property type="entry name" value="NAD(P)-binding Rossmann-fold domains"/>
    <property type="match status" value="1"/>
</dbReference>
<comment type="similarity">
    <text evidence="1">Belongs to the short-chain dehydrogenases/reductases (SDR) family.</text>
</comment>
<dbReference type="CDD" id="cd05233">
    <property type="entry name" value="SDR_c"/>
    <property type="match status" value="1"/>
</dbReference>
<dbReference type="PRINTS" id="PR00081">
    <property type="entry name" value="GDHRDH"/>
</dbReference>
<dbReference type="SMART" id="SM00822">
    <property type="entry name" value="PKS_KR"/>
    <property type="match status" value="1"/>
</dbReference>
<dbReference type="PANTHER" id="PTHR43639:SF9">
    <property type="entry name" value="BLL5898 PROTEIN"/>
    <property type="match status" value="1"/>
</dbReference>
<evidence type="ECO:0000313" key="4">
    <source>
        <dbReference type="EMBL" id="QTD48646.1"/>
    </source>
</evidence>
<dbReference type="EMBL" id="CP071793">
    <property type="protein sequence ID" value="QTD48646.1"/>
    <property type="molecule type" value="Genomic_DNA"/>
</dbReference>
<evidence type="ECO:0000256" key="1">
    <source>
        <dbReference type="ARBA" id="ARBA00006484"/>
    </source>
</evidence>
<reference evidence="4" key="1">
    <citation type="submission" date="2021-03" db="EMBL/GenBank/DDBJ databases">
        <title>Acanthopleuribacteraceae sp. M133.</title>
        <authorList>
            <person name="Wang G."/>
        </authorList>
    </citation>
    <scope>NUCLEOTIDE SEQUENCE</scope>
    <source>
        <strain evidence="4">M133</strain>
    </source>
</reference>
<dbReference type="InterPro" id="IPR057326">
    <property type="entry name" value="KR_dom"/>
</dbReference>
<keyword evidence="5" id="KW-1185">Reference proteome</keyword>
<sequence>MSEQRFENRVAIITGGGTGIGKATAALLLAEGARVVINGRREAVLRETARELDPDGRRVRWVAGSVADEQVARELASTAVTEFGGLDLVVNNAGVFKPTPFLDHRVEDFDRYSDIILKGTFLVSQAAIREMTKTGGGSIVNVGSMWAEQAIGATPSSAYSAAKAGVHALTRNLAIEFADKGIRVNAVAPAVVETPVYETFMSPEQVREVLPTFHGFHPLGRNGRPDDVAKAILYLAGLEADWVTGTVLAVDGGVTAGRQA</sequence>
<evidence type="ECO:0000313" key="5">
    <source>
        <dbReference type="Proteomes" id="UP000663929"/>
    </source>
</evidence>
<dbReference type="FunFam" id="3.40.50.720:FF:000084">
    <property type="entry name" value="Short-chain dehydrogenase reductase"/>
    <property type="match status" value="1"/>
</dbReference>
<name>A0A8A4TFB9_SULCO</name>
<dbReference type="NCBIfam" id="NF005559">
    <property type="entry name" value="PRK07231.1"/>
    <property type="match status" value="1"/>
</dbReference>
<dbReference type="InterPro" id="IPR002347">
    <property type="entry name" value="SDR_fam"/>
</dbReference>
<gene>
    <name evidence="4" type="ORF">J3U87_23950</name>
</gene>
<organism evidence="4 5">
    <name type="scientific">Sulfidibacter corallicola</name>
    <dbReference type="NCBI Taxonomy" id="2818388"/>
    <lineage>
        <taxon>Bacteria</taxon>
        <taxon>Pseudomonadati</taxon>
        <taxon>Acidobacteriota</taxon>
        <taxon>Holophagae</taxon>
        <taxon>Acanthopleuribacterales</taxon>
        <taxon>Acanthopleuribacteraceae</taxon>
        <taxon>Sulfidibacter</taxon>
    </lineage>
</organism>
<evidence type="ECO:0000256" key="2">
    <source>
        <dbReference type="ARBA" id="ARBA00023002"/>
    </source>
</evidence>
<dbReference type="InterPro" id="IPR036291">
    <property type="entry name" value="NAD(P)-bd_dom_sf"/>
</dbReference>
<feature type="domain" description="Ketoreductase" evidence="3">
    <location>
        <begin position="9"/>
        <end position="149"/>
    </location>
</feature>
<dbReference type="KEGG" id="scor:J3U87_23950"/>
<dbReference type="GO" id="GO:0016491">
    <property type="term" value="F:oxidoreductase activity"/>
    <property type="evidence" value="ECO:0007669"/>
    <property type="project" value="UniProtKB-KW"/>
</dbReference>
<evidence type="ECO:0000259" key="3">
    <source>
        <dbReference type="SMART" id="SM00822"/>
    </source>
</evidence>
<dbReference type="Gene3D" id="3.40.50.720">
    <property type="entry name" value="NAD(P)-binding Rossmann-like Domain"/>
    <property type="match status" value="1"/>
</dbReference>
<protein>
    <submittedName>
        <fullName evidence="4">SDR family oxidoreductase</fullName>
    </submittedName>
</protein>
<dbReference type="PANTHER" id="PTHR43639">
    <property type="entry name" value="OXIDOREDUCTASE, SHORT-CHAIN DEHYDROGENASE/REDUCTASE FAMILY (AFU_ORTHOLOGUE AFUA_5G02870)"/>
    <property type="match status" value="1"/>
</dbReference>
<dbReference type="Proteomes" id="UP000663929">
    <property type="component" value="Chromosome"/>
</dbReference>
<accession>A0A8A4TFB9</accession>
<dbReference type="Pfam" id="PF13561">
    <property type="entry name" value="adh_short_C2"/>
    <property type="match status" value="1"/>
</dbReference>
<keyword evidence="2" id="KW-0560">Oxidoreductase</keyword>
<dbReference type="AlphaFoldDB" id="A0A8A4TFB9"/>
<dbReference type="PRINTS" id="PR00080">
    <property type="entry name" value="SDRFAMILY"/>
</dbReference>
<dbReference type="RefSeq" id="WP_237378299.1">
    <property type="nucleotide sequence ID" value="NZ_CP071793.1"/>
</dbReference>